<protein>
    <recommendedName>
        <fullName evidence="3">Glycosyl hydrolase family 32 N-terminal domain-containing protein</fullName>
    </recommendedName>
</protein>
<dbReference type="Proteomes" id="UP000256970">
    <property type="component" value="Unassembled WGS sequence"/>
</dbReference>
<dbReference type="InterPro" id="IPR023296">
    <property type="entry name" value="Glyco_hydro_beta-prop_sf"/>
</dbReference>
<accession>A0A383VWQ5</accession>
<evidence type="ECO:0000313" key="2">
    <source>
        <dbReference type="Proteomes" id="UP000256970"/>
    </source>
</evidence>
<reference evidence="1 2" key="1">
    <citation type="submission" date="2016-10" db="EMBL/GenBank/DDBJ databases">
        <authorList>
            <person name="Cai Z."/>
        </authorList>
    </citation>
    <scope>NUCLEOTIDE SEQUENCE [LARGE SCALE GENOMIC DNA]</scope>
</reference>
<dbReference type="AlphaFoldDB" id="A0A383VWQ5"/>
<evidence type="ECO:0008006" key="3">
    <source>
        <dbReference type="Google" id="ProtNLM"/>
    </source>
</evidence>
<dbReference type="STRING" id="3088.A0A383VWQ5"/>
<name>A0A383VWQ5_TETOB</name>
<proteinExistence type="predicted"/>
<gene>
    <name evidence="1" type="ORF">BQ4739_LOCUS9490</name>
</gene>
<dbReference type="SUPFAM" id="SSF75005">
    <property type="entry name" value="Arabinanase/levansucrase/invertase"/>
    <property type="match status" value="1"/>
</dbReference>
<dbReference type="PANTHER" id="PTHR22925">
    <property type="entry name" value="GLYCOSYL HYDROLASE 43 FAMILY MEMBER"/>
    <property type="match status" value="1"/>
</dbReference>
<dbReference type="EMBL" id="FNXT01000908">
    <property type="protein sequence ID" value="SZX69194.1"/>
    <property type="molecule type" value="Genomic_DNA"/>
</dbReference>
<keyword evidence="2" id="KW-1185">Reference proteome</keyword>
<evidence type="ECO:0000313" key="1">
    <source>
        <dbReference type="EMBL" id="SZX69194.1"/>
    </source>
</evidence>
<dbReference type="PANTHER" id="PTHR22925:SF3">
    <property type="entry name" value="GLYCOSYL HYDROLASE FAMILY PROTEIN 43"/>
    <property type="match status" value="1"/>
</dbReference>
<dbReference type="Gene3D" id="2.115.10.20">
    <property type="entry name" value="Glycosyl hydrolase domain, family 43"/>
    <property type="match status" value="1"/>
</dbReference>
<sequence>MDSDGNQINAHEGWILQIEDTYLWYGTSHKTLTADPATGSSDWLSGSINLFVSRDLASWRRKPAVFSAAGITASTAPAAVAASRRLRAAVKGAGPYRIERPKVLYNSGHRYYVLLFHLDSIDMGLAQLGWAVSPSPYGPFVFQAASQPDGLGSLDLSVAAAGDSADAYLVRSVPGGSLAISKLSPDYLGTQGVCGSLHQHQHQQQPHPAAAAAAAHAAATGMASEDMQGAAAAAGVQGSRVGGTAPSLFAFNGRWYLLVSRGSGWSPGPLQLFVSNGSDPCGASWSPIKHAAAGPGSGSGFDSSPAFALPYRFGGPGRDGAADGCSQSSCLPIYFGDRWNQQGPGSVGNASYVWLPFVPAAGSADPSALQLLNPGGPWKISDYRQPAPSL</sequence>
<organism evidence="1 2">
    <name type="scientific">Tetradesmus obliquus</name>
    <name type="common">Green alga</name>
    <name type="synonym">Acutodesmus obliquus</name>
    <dbReference type="NCBI Taxonomy" id="3088"/>
    <lineage>
        <taxon>Eukaryota</taxon>
        <taxon>Viridiplantae</taxon>
        <taxon>Chlorophyta</taxon>
        <taxon>core chlorophytes</taxon>
        <taxon>Chlorophyceae</taxon>
        <taxon>CS clade</taxon>
        <taxon>Sphaeropleales</taxon>
        <taxon>Scenedesmaceae</taxon>
        <taxon>Tetradesmus</taxon>
    </lineage>
</organism>